<dbReference type="AlphaFoldDB" id="A0A9N7VNX5"/>
<evidence type="ECO:0000256" key="1">
    <source>
        <dbReference type="ARBA" id="ARBA00004123"/>
    </source>
</evidence>
<sequence length="130" mass="14157">MSRCCVVKVITMTEIQLLQVQSHLESSKFHLHQSQNQQVKQYLTLGSKLASSTGQDHAIPHLHGPGQLATMPIMRNGNMASLSDGSNPTSPITLLTMASHDSEFPMDEVIDDLISLESGLQRRGLGLHGV</sequence>
<accession>A0A9N7VNX5</accession>
<evidence type="ECO:0000313" key="8">
    <source>
        <dbReference type="Proteomes" id="UP001153269"/>
    </source>
</evidence>
<dbReference type="GO" id="GO:0000981">
    <property type="term" value="F:DNA-binding transcription factor activity, RNA polymerase II-specific"/>
    <property type="evidence" value="ECO:0007669"/>
    <property type="project" value="TreeGrafter"/>
</dbReference>
<evidence type="ECO:0000256" key="3">
    <source>
        <dbReference type="ARBA" id="ARBA00023125"/>
    </source>
</evidence>
<organism evidence="7 8">
    <name type="scientific">Pleuronectes platessa</name>
    <name type="common">European plaice</name>
    <dbReference type="NCBI Taxonomy" id="8262"/>
    <lineage>
        <taxon>Eukaryota</taxon>
        <taxon>Metazoa</taxon>
        <taxon>Chordata</taxon>
        <taxon>Craniata</taxon>
        <taxon>Vertebrata</taxon>
        <taxon>Euteleostomi</taxon>
        <taxon>Actinopterygii</taxon>
        <taxon>Neopterygii</taxon>
        <taxon>Teleostei</taxon>
        <taxon>Neoteleostei</taxon>
        <taxon>Acanthomorphata</taxon>
        <taxon>Carangaria</taxon>
        <taxon>Pleuronectiformes</taxon>
        <taxon>Pleuronectoidei</taxon>
        <taxon>Pleuronectidae</taxon>
        <taxon>Pleuronectes</taxon>
    </lineage>
</organism>
<name>A0A9N7VNX5_PLEPL</name>
<dbReference type="PANTHER" id="PTHR45776:SF1">
    <property type="entry name" value="TRANSCRIPTION FACTOR EC"/>
    <property type="match status" value="1"/>
</dbReference>
<proteinExistence type="predicted"/>
<keyword evidence="4" id="KW-0804">Transcription</keyword>
<dbReference type="EMBL" id="CADEAL010004299">
    <property type="protein sequence ID" value="CAB1456457.1"/>
    <property type="molecule type" value="Genomic_DNA"/>
</dbReference>
<keyword evidence="8" id="KW-1185">Reference proteome</keyword>
<keyword evidence="5" id="KW-0539">Nucleus</keyword>
<dbReference type="PANTHER" id="PTHR45776">
    <property type="entry name" value="MIP04163P"/>
    <property type="match status" value="1"/>
</dbReference>
<dbReference type="GO" id="GO:0005634">
    <property type="term" value="C:nucleus"/>
    <property type="evidence" value="ECO:0007669"/>
    <property type="project" value="UniProtKB-SubCell"/>
</dbReference>
<comment type="subcellular location">
    <subcellularLocation>
        <location evidence="1">Nucleus</location>
    </subcellularLocation>
</comment>
<keyword evidence="3" id="KW-0238">DNA-binding</keyword>
<dbReference type="Proteomes" id="UP001153269">
    <property type="component" value="Unassembled WGS sequence"/>
</dbReference>
<comment type="caution">
    <text evidence="7">The sequence shown here is derived from an EMBL/GenBank/DDBJ whole genome shotgun (WGS) entry which is preliminary data.</text>
</comment>
<protein>
    <recommendedName>
        <fullName evidence="6">MiT/TFE transcription factors N-terminal domain-containing protein</fullName>
    </recommendedName>
</protein>
<evidence type="ECO:0000256" key="4">
    <source>
        <dbReference type="ARBA" id="ARBA00023163"/>
    </source>
</evidence>
<dbReference type="InterPro" id="IPR031867">
    <property type="entry name" value="MiT/TFE_N"/>
</dbReference>
<evidence type="ECO:0000256" key="5">
    <source>
        <dbReference type="ARBA" id="ARBA00023242"/>
    </source>
</evidence>
<dbReference type="GO" id="GO:0000978">
    <property type="term" value="F:RNA polymerase II cis-regulatory region sequence-specific DNA binding"/>
    <property type="evidence" value="ECO:0007669"/>
    <property type="project" value="TreeGrafter"/>
</dbReference>
<feature type="domain" description="MiT/TFE transcription factors N-terminal" evidence="6">
    <location>
        <begin position="16"/>
        <end position="111"/>
    </location>
</feature>
<gene>
    <name evidence="7" type="ORF">PLEPLA_LOCUS44241</name>
</gene>
<dbReference type="Pfam" id="PF15951">
    <property type="entry name" value="MITF_TFEB_C_3_N"/>
    <property type="match status" value="1"/>
</dbReference>
<evidence type="ECO:0000259" key="6">
    <source>
        <dbReference type="Pfam" id="PF15951"/>
    </source>
</evidence>
<reference evidence="7" key="1">
    <citation type="submission" date="2020-03" db="EMBL/GenBank/DDBJ databases">
        <authorList>
            <person name="Weist P."/>
        </authorList>
    </citation>
    <scope>NUCLEOTIDE SEQUENCE</scope>
</reference>
<keyword evidence="2" id="KW-0805">Transcription regulation</keyword>
<evidence type="ECO:0000256" key="2">
    <source>
        <dbReference type="ARBA" id="ARBA00023015"/>
    </source>
</evidence>
<evidence type="ECO:0000313" key="7">
    <source>
        <dbReference type="EMBL" id="CAB1456457.1"/>
    </source>
</evidence>